<dbReference type="GO" id="GO:0016491">
    <property type="term" value="F:oxidoreductase activity"/>
    <property type="evidence" value="ECO:0007669"/>
    <property type="project" value="InterPro"/>
</dbReference>
<protein>
    <recommendedName>
        <fullName evidence="1">NADP-dependent oxidoreductase domain-containing protein</fullName>
    </recommendedName>
</protein>
<organism evidence="2 3">
    <name type="scientific">Carpinus fangiana</name>
    <dbReference type="NCBI Taxonomy" id="176857"/>
    <lineage>
        <taxon>Eukaryota</taxon>
        <taxon>Viridiplantae</taxon>
        <taxon>Streptophyta</taxon>
        <taxon>Embryophyta</taxon>
        <taxon>Tracheophyta</taxon>
        <taxon>Spermatophyta</taxon>
        <taxon>Magnoliopsida</taxon>
        <taxon>eudicotyledons</taxon>
        <taxon>Gunneridae</taxon>
        <taxon>Pentapetalae</taxon>
        <taxon>rosids</taxon>
        <taxon>fabids</taxon>
        <taxon>Fagales</taxon>
        <taxon>Betulaceae</taxon>
        <taxon>Carpinus</taxon>
    </lineage>
</organism>
<dbReference type="EMBL" id="VIBQ01000076">
    <property type="protein sequence ID" value="KAB8627238.1"/>
    <property type="molecule type" value="Genomic_DNA"/>
</dbReference>
<name>A0A5N6L2W0_9ROSI</name>
<dbReference type="PANTHER" id="PTHR43827">
    <property type="entry name" value="2,5-DIKETO-D-GLUCONIC ACID REDUCTASE"/>
    <property type="match status" value="1"/>
</dbReference>
<dbReference type="AlphaFoldDB" id="A0A5N6L2W0"/>
<dbReference type="SUPFAM" id="SSF51430">
    <property type="entry name" value="NAD(P)-linked oxidoreductase"/>
    <property type="match status" value="1"/>
</dbReference>
<evidence type="ECO:0000259" key="1">
    <source>
        <dbReference type="Pfam" id="PF00248"/>
    </source>
</evidence>
<dbReference type="Gene3D" id="3.20.20.100">
    <property type="entry name" value="NADP-dependent oxidoreductase domain"/>
    <property type="match status" value="1"/>
</dbReference>
<dbReference type="Pfam" id="PF00248">
    <property type="entry name" value="Aldo_ket_red"/>
    <property type="match status" value="1"/>
</dbReference>
<evidence type="ECO:0000313" key="3">
    <source>
        <dbReference type="Proteomes" id="UP000327013"/>
    </source>
</evidence>
<keyword evidence="3" id="KW-1185">Reference proteome</keyword>
<dbReference type="InterPro" id="IPR023210">
    <property type="entry name" value="NADP_OxRdtase_dom"/>
</dbReference>
<comment type="caution">
    <text evidence="2">The sequence shown here is derived from an EMBL/GenBank/DDBJ whole genome shotgun (WGS) entry which is preliminary data.</text>
</comment>
<evidence type="ECO:0000313" key="2">
    <source>
        <dbReference type="EMBL" id="KAB8627238.1"/>
    </source>
</evidence>
<dbReference type="InterPro" id="IPR020471">
    <property type="entry name" value="AKR"/>
</dbReference>
<proteinExistence type="predicted"/>
<sequence length="322" mass="35500">MSGKASSALFEALTLGASSSSVPTKMPAFLYGCAWKKEYTDRLVYEAISAGFKGIDVAAQPRHYREDLAGAGLQLTSSVSSFVQTKFSPVGAHDPKNIPYDPTQPISVQVNTSIASSLHNLRQSEDPAETSSTYIDSILLHSPLRTIEETLEAWRACEAYVPKKIKYLGISNVTLPQLQALYDSALVKPSFVQNRFHRETLYEVKLRQWCAQRGIVYQSFWTLTANPRLLDSKPVLNLAAEASVEESVALYCLVLGLGNTIIMNGTQNHMEQDLEGLELVRQWAVDNPSLWENLLKQFKDLTGDDNLDLSPTAGDGANRGAE</sequence>
<dbReference type="PANTHER" id="PTHR43827:SF8">
    <property type="entry name" value="ALDO_KETO REDUCTASE FAMILY PROTEIN"/>
    <property type="match status" value="1"/>
</dbReference>
<feature type="domain" description="NADP-dependent oxidoreductase" evidence="1">
    <location>
        <begin position="36"/>
        <end position="218"/>
    </location>
</feature>
<accession>A0A5N6L2W0</accession>
<reference evidence="2 3" key="1">
    <citation type="submission" date="2019-06" db="EMBL/GenBank/DDBJ databases">
        <title>A chromosomal-level reference genome of Carpinus fangiana (Coryloideae, Betulaceae).</title>
        <authorList>
            <person name="Yang X."/>
            <person name="Wang Z."/>
            <person name="Zhang L."/>
            <person name="Hao G."/>
            <person name="Liu J."/>
            <person name="Yang Y."/>
        </authorList>
    </citation>
    <scope>NUCLEOTIDE SEQUENCE [LARGE SCALE GENOMIC DNA]</scope>
    <source>
        <strain evidence="2">Cfa_2016G</strain>
        <tissue evidence="2">Leaf</tissue>
    </source>
</reference>
<dbReference type="Proteomes" id="UP000327013">
    <property type="component" value="Unassembled WGS sequence"/>
</dbReference>
<dbReference type="InterPro" id="IPR036812">
    <property type="entry name" value="NAD(P)_OxRdtase_dom_sf"/>
</dbReference>
<gene>
    <name evidence="2" type="ORF">FH972_026071</name>
</gene>
<dbReference type="OrthoDB" id="5357513at2759"/>